<evidence type="ECO:0000256" key="1">
    <source>
        <dbReference type="SAM" id="MobiDB-lite"/>
    </source>
</evidence>
<proteinExistence type="predicted"/>
<protein>
    <submittedName>
        <fullName evidence="3">Uncharacterized protein</fullName>
    </submittedName>
</protein>
<accession>A0A239TYK0</accession>
<reference evidence="3 4" key="1">
    <citation type="submission" date="2017-06" db="EMBL/GenBank/DDBJ databases">
        <authorList>
            <consortium name="Pathogen Informatics"/>
        </authorList>
    </citation>
    <scope>NUCLEOTIDE SEQUENCE [LARGE SCALE GENOMIC DNA]</scope>
    <source>
        <strain evidence="3 4">NCTC10570</strain>
    </source>
</reference>
<feature type="chain" id="PRO_5011272902" evidence="2">
    <location>
        <begin position="27"/>
        <end position="342"/>
    </location>
</feature>
<sequence>MRLLKNVICLAILMVFSLIHASVSFAADSEWYWISSDDKYSKFFSMTRITTVSSQNNIPTCIEDWIKTGYAPGGAAEAISNMKLPIDDPNKLSYSLARIQINPQERTLRYMEEIFYDKDGTALYTLKYSNPIVKDINSQSFDEKFYAMIVDRVFNKGEGGRLISKDRWLTLWDNSSGDSAADTATMRQVGNDIYTWIWQENKDNAGNVSSIQFMKKQYNTKSLTANTLKYHFWSAQTGWEDRTSSVTGTHSIIPESTEDVEFGKIKSYAANNPSWVFRYQLNNPTTVVQNSATTTTTTAPTTTPSTTTTTNTTPTPAVTSPAATDVVNPIGSVGPIGAPVNN</sequence>
<evidence type="ECO:0000313" key="3">
    <source>
        <dbReference type="EMBL" id="SNV02887.1"/>
    </source>
</evidence>
<gene>
    <name evidence="3" type="ORF">SAMEA4364220_01695</name>
</gene>
<dbReference type="EMBL" id="LT906446">
    <property type="protein sequence ID" value="SNV02887.1"/>
    <property type="molecule type" value="Genomic_DNA"/>
</dbReference>
<feature type="compositionally biased region" description="Low complexity" evidence="1">
    <location>
        <begin position="291"/>
        <end position="324"/>
    </location>
</feature>
<dbReference type="Proteomes" id="UP000215383">
    <property type="component" value="Chromosome 1"/>
</dbReference>
<feature type="region of interest" description="Disordered" evidence="1">
    <location>
        <begin position="291"/>
        <end position="326"/>
    </location>
</feature>
<feature type="signal peptide" evidence="2">
    <location>
        <begin position="1"/>
        <end position="26"/>
    </location>
</feature>
<evidence type="ECO:0000256" key="2">
    <source>
        <dbReference type="SAM" id="SignalP"/>
    </source>
</evidence>
<name>A0A239TYK0_9FIRM</name>
<evidence type="ECO:0000313" key="4">
    <source>
        <dbReference type="Proteomes" id="UP000215383"/>
    </source>
</evidence>
<keyword evidence="2" id="KW-0732">Signal</keyword>
<organism evidence="3 4">
    <name type="scientific">Megamonas hypermegale</name>
    <dbReference type="NCBI Taxonomy" id="158847"/>
    <lineage>
        <taxon>Bacteria</taxon>
        <taxon>Bacillati</taxon>
        <taxon>Bacillota</taxon>
        <taxon>Negativicutes</taxon>
        <taxon>Selenomonadales</taxon>
        <taxon>Selenomonadaceae</taxon>
        <taxon>Megamonas</taxon>
    </lineage>
</organism>
<dbReference type="AlphaFoldDB" id="A0A239TYK0"/>
<dbReference type="eggNOG" id="ENOG502ZQMN">
    <property type="taxonomic scope" value="Bacteria"/>
</dbReference>
<dbReference type="RefSeq" id="WP_036254694.1">
    <property type="nucleotide sequence ID" value="NZ_LT906446.1"/>
</dbReference>
<dbReference type="GeneID" id="78507688"/>
<keyword evidence="4" id="KW-1185">Reference proteome</keyword>